<feature type="transmembrane region" description="Helical" evidence="1">
    <location>
        <begin position="104"/>
        <end position="124"/>
    </location>
</feature>
<reference evidence="2" key="1">
    <citation type="journal article" date="2024" name="Syst. Appl. Microbiol.">
        <title>First single-strain enrichments of Electrothrix cable bacteria, description of E. aestuarii sp. nov. and E. rattekaaiensis sp. nov., and proposal of a cable bacteria taxonomy following the rules of the SeqCode.</title>
        <authorList>
            <person name="Plum-Jensen L.E."/>
            <person name="Schramm A."/>
            <person name="Marshall I.P.G."/>
        </authorList>
    </citation>
    <scope>NUCLEOTIDE SEQUENCE</scope>
    <source>
        <strain evidence="2">Rat1</strain>
    </source>
</reference>
<protein>
    <submittedName>
        <fullName evidence="2">Uncharacterized protein</fullName>
    </submittedName>
</protein>
<dbReference type="EMBL" id="CP159373">
    <property type="protein sequence ID" value="XCN72210.1"/>
    <property type="molecule type" value="Genomic_DNA"/>
</dbReference>
<feature type="transmembrane region" description="Helical" evidence="1">
    <location>
        <begin position="179"/>
        <end position="209"/>
    </location>
</feature>
<keyword evidence="1" id="KW-1133">Transmembrane helix</keyword>
<feature type="transmembrane region" description="Helical" evidence="1">
    <location>
        <begin position="287"/>
        <end position="312"/>
    </location>
</feature>
<evidence type="ECO:0000256" key="1">
    <source>
        <dbReference type="SAM" id="Phobius"/>
    </source>
</evidence>
<feature type="transmembrane region" description="Helical" evidence="1">
    <location>
        <begin position="215"/>
        <end position="239"/>
    </location>
</feature>
<dbReference type="KEGG" id="eaj:Q3M24_18175"/>
<keyword evidence="1" id="KW-0472">Membrane</keyword>
<reference evidence="2" key="2">
    <citation type="submission" date="2024-06" db="EMBL/GenBank/DDBJ databases">
        <authorList>
            <person name="Plum-Jensen L.E."/>
            <person name="Schramm A."/>
            <person name="Marshall I.P.G."/>
        </authorList>
    </citation>
    <scope>NUCLEOTIDE SEQUENCE</scope>
    <source>
        <strain evidence="2">Rat1</strain>
    </source>
</reference>
<accession>A0AAU8LTK1</accession>
<gene>
    <name evidence="2" type="ORF">Q3M24_18175</name>
</gene>
<feature type="transmembrane region" description="Helical" evidence="1">
    <location>
        <begin position="75"/>
        <end position="97"/>
    </location>
</feature>
<dbReference type="AlphaFoldDB" id="A0AAU8LTK1"/>
<proteinExistence type="predicted"/>
<organism evidence="2">
    <name type="scientific">Candidatus Electrothrix aestuarii</name>
    <dbReference type="NCBI Taxonomy" id="3062594"/>
    <lineage>
        <taxon>Bacteria</taxon>
        <taxon>Pseudomonadati</taxon>
        <taxon>Thermodesulfobacteriota</taxon>
        <taxon>Desulfobulbia</taxon>
        <taxon>Desulfobulbales</taxon>
        <taxon>Desulfobulbaceae</taxon>
        <taxon>Candidatus Electrothrix</taxon>
    </lineage>
</organism>
<name>A0AAU8LTK1_9BACT</name>
<sequence>MQQGETWEDLLWRLYLNDCLAQRPPQPKQEPDAHDRKYTKEKSMHWLRCLARWMQMEQKMELRIDELQPTMLKGYWRFGLLYGLVVGLTFGVMVGLFTTPFPAAAVALAVGVSIGLPGCLLWKWPVKIMSGLAWGMLLWLVSGPVFGLIICLLFILIMGNEQIRINPLRSSRFPASCQAWRDFIGWLLILLIIMLAVGLALGLVLGLVQAQGIGLYSWLAFVSTFMLALGLPLGLATGLQTVTAPLSKTTQLQQRLREALYSSLLGLLAGITIFMQGMFLAEELWGAVGLFFTMQYFYMFLFIAAIINFLFLGTNEILLHYLLRLCLHLEGQLPLRLVPWLEAMQRCKILQRVGGSFHFLPKQL</sequence>
<evidence type="ECO:0000313" key="2">
    <source>
        <dbReference type="EMBL" id="XCN72210.1"/>
    </source>
</evidence>
<feature type="transmembrane region" description="Helical" evidence="1">
    <location>
        <begin position="260"/>
        <end position="281"/>
    </location>
</feature>
<keyword evidence="1" id="KW-0812">Transmembrane</keyword>
<feature type="transmembrane region" description="Helical" evidence="1">
    <location>
        <begin position="136"/>
        <end position="158"/>
    </location>
</feature>